<protein>
    <submittedName>
        <fullName evidence="1">Uncharacterized protein</fullName>
    </submittedName>
</protein>
<accession>A0A4V1Q3J9</accession>
<name>A0A4V1Q3J9_9AGAR</name>
<organism evidence="1 2">
    <name type="scientific">Candolleomyces aberdarensis</name>
    <dbReference type="NCBI Taxonomy" id="2316362"/>
    <lineage>
        <taxon>Eukaryota</taxon>
        <taxon>Fungi</taxon>
        <taxon>Dikarya</taxon>
        <taxon>Basidiomycota</taxon>
        <taxon>Agaricomycotina</taxon>
        <taxon>Agaricomycetes</taxon>
        <taxon>Agaricomycetidae</taxon>
        <taxon>Agaricales</taxon>
        <taxon>Agaricineae</taxon>
        <taxon>Psathyrellaceae</taxon>
        <taxon>Candolleomyces</taxon>
    </lineage>
</organism>
<dbReference type="Proteomes" id="UP000290288">
    <property type="component" value="Unassembled WGS sequence"/>
</dbReference>
<gene>
    <name evidence="1" type="ORF">EST38_g7017</name>
</gene>
<sequence>MIANAVVNIWHAKEVSPILKYEDDIGAFRSPNLLGPFKEGDFSYAYDHDLLVSHVAPLGVPWHPEKGDGVFREVFTFIGFLWNLPNKTVSLPEAKHLKFLHRVSEFLTKYKSCQCPLIEVEKIHGSLCHVAFVYQDGRSRLPSLSNFATTFQGNRLVKRYPPRAAISDLQWWLERLSTPGFFRDLNLSLSPVDIGLYVDACTSWGIGIFWEGRWLAFRLSPDWKTEGRHIGWLETLAIELAVYLVCSRGLRNTHLLFHSDNQGTIGSVAKGRCRNTHINDSVRRTFDVLVPASVDVTLAYVESASNPADPISRGILGSAADRIPLSFSLPPELVPVLSHV</sequence>
<dbReference type="EMBL" id="SDEE01000237">
    <property type="protein sequence ID" value="RXW18848.1"/>
    <property type="molecule type" value="Genomic_DNA"/>
</dbReference>
<evidence type="ECO:0000313" key="1">
    <source>
        <dbReference type="EMBL" id="RXW18848.1"/>
    </source>
</evidence>
<evidence type="ECO:0000313" key="2">
    <source>
        <dbReference type="Proteomes" id="UP000290288"/>
    </source>
</evidence>
<dbReference type="PANTHER" id="PTHR33050">
    <property type="entry name" value="REVERSE TRANSCRIPTASE DOMAIN-CONTAINING PROTEIN"/>
    <property type="match status" value="1"/>
</dbReference>
<proteinExistence type="predicted"/>
<dbReference type="AlphaFoldDB" id="A0A4V1Q3J9"/>
<dbReference type="STRING" id="2316362.A0A4V1Q3J9"/>
<dbReference type="InterPro" id="IPR052055">
    <property type="entry name" value="Hepadnavirus_pol/RT"/>
</dbReference>
<dbReference type="OrthoDB" id="2506773at2759"/>
<keyword evidence="2" id="KW-1185">Reference proteome</keyword>
<reference evidence="1 2" key="1">
    <citation type="submission" date="2019-01" db="EMBL/GenBank/DDBJ databases">
        <title>Draft genome sequence of Psathyrella aberdarensis IHI B618.</title>
        <authorList>
            <person name="Buettner E."/>
            <person name="Kellner H."/>
        </authorList>
    </citation>
    <scope>NUCLEOTIDE SEQUENCE [LARGE SCALE GENOMIC DNA]</scope>
    <source>
        <strain evidence="1 2">IHI B618</strain>
    </source>
</reference>
<comment type="caution">
    <text evidence="1">The sequence shown here is derived from an EMBL/GenBank/DDBJ whole genome shotgun (WGS) entry which is preliminary data.</text>
</comment>
<dbReference type="PANTHER" id="PTHR33050:SF7">
    <property type="entry name" value="RIBONUCLEASE H"/>
    <property type="match status" value="1"/>
</dbReference>